<gene>
    <name evidence="1" type="ORF">RFULGI_LOCUS16019</name>
</gene>
<evidence type="ECO:0000313" key="1">
    <source>
        <dbReference type="EMBL" id="CAG8783250.1"/>
    </source>
</evidence>
<protein>
    <submittedName>
        <fullName evidence="1">1655_t:CDS:1</fullName>
    </submittedName>
</protein>
<sequence>LPLNNNDETIASIIQQIADLKLDIKKYNATINKKDQFLMDGEFNGEDDFSRPFFVWENKKYHQEISELLKGEEITIKADVEESDRNKSAIKFNKINIRFKSIDEAMQNEIDSMIKGFDVTMTHLGNSYYRYGDEFHVIRSDQQVTICYSFKSNNGGPVRKNTAFTKINQGNIMLSPYTMWKIKLKPIEKVDFSKLRTYEDKVNLELVGHGMYVDSDNIVKKKY</sequence>
<keyword evidence="2" id="KW-1185">Reference proteome</keyword>
<accession>A0A9N9JKJ1</accession>
<comment type="caution">
    <text evidence="1">The sequence shown here is derived from an EMBL/GenBank/DDBJ whole genome shotgun (WGS) entry which is preliminary data.</text>
</comment>
<dbReference type="EMBL" id="CAJVPZ010054517">
    <property type="protein sequence ID" value="CAG8783250.1"/>
    <property type="molecule type" value="Genomic_DNA"/>
</dbReference>
<proteinExistence type="predicted"/>
<dbReference type="OrthoDB" id="2424457at2759"/>
<evidence type="ECO:0000313" key="2">
    <source>
        <dbReference type="Proteomes" id="UP000789396"/>
    </source>
</evidence>
<dbReference type="Proteomes" id="UP000789396">
    <property type="component" value="Unassembled WGS sequence"/>
</dbReference>
<name>A0A9N9JKJ1_9GLOM</name>
<organism evidence="1 2">
    <name type="scientific">Racocetra fulgida</name>
    <dbReference type="NCBI Taxonomy" id="60492"/>
    <lineage>
        <taxon>Eukaryota</taxon>
        <taxon>Fungi</taxon>
        <taxon>Fungi incertae sedis</taxon>
        <taxon>Mucoromycota</taxon>
        <taxon>Glomeromycotina</taxon>
        <taxon>Glomeromycetes</taxon>
        <taxon>Diversisporales</taxon>
        <taxon>Gigasporaceae</taxon>
        <taxon>Racocetra</taxon>
    </lineage>
</organism>
<dbReference type="AlphaFoldDB" id="A0A9N9JKJ1"/>
<feature type="non-terminal residue" evidence="1">
    <location>
        <position position="1"/>
    </location>
</feature>
<reference evidence="1" key="1">
    <citation type="submission" date="2021-06" db="EMBL/GenBank/DDBJ databases">
        <authorList>
            <person name="Kallberg Y."/>
            <person name="Tangrot J."/>
            <person name="Rosling A."/>
        </authorList>
    </citation>
    <scope>NUCLEOTIDE SEQUENCE</scope>
    <source>
        <strain evidence="1">IN212</strain>
    </source>
</reference>